<organism evidence="2 3">
    <name type="scientific">Falsochrobactrum tianjinense</name>
    <dbReference type="NCBI Taxonomy" id="2706015"/>
    <lineage>
        <taxon>Bacteria</taxon>
        <taxon>Pseudomonadati</taxon>
        <taxon>Pseudomonadota</taxon>
        <taxon>Alphaproteobacteria</taxon>
        <taxon>Hyphomicrobiales</taxon>
        <taxon>Brucellaceae</taxon>
        <taxon>Falsochrobactrum</taxon>
    </lineage>
</organism>
<sequence length="718" mass="80110">MKNYFNDSPIESSEDDQYGVAPFATALAKSILNIEEPIGTTIALNGPWGSGKSSAVNLIRSALNDANDPRLVVAEFKCWWYRGEEALALAFLQNLNAVLGSTLKNKVKDLVPRLGRGILQAGPIIGPAIALTPAGPLAGLIGGAFDFAKRFFPGGDTLETTFQKLAEVLAEQDRRFLVVIDDLDRLSPDEALAIFRLIKSVGRLPNVMYLVVFDRQLAEKAVSESYPSEGPHFLEKIIQAGFELPAPLPTDLNNAVLASISEICGSPDEDQIVRFMNVFYDVIAPFVTSPRHVSRLQNAMSVTWPAIAGDVNSADFVALETLRLYEPGLFSAIKSNKQLVCGTQGQGDVNGNDQSRFDVFLRVVPEDRHELARTALQRLFPRLENIGYTGEWVSEWSSERRVCVEAHFDTYFRLSLSDEVLSAAQIDEIIDKAEDQNFIQSAFREASKVERRTGQSMVPVYLDELTTNGRRVEKAKVEPLLSALFEIHDEIDQQKDDERGFMAMVNTSLRYHWLIRRLTRDRFTIQERTEVYLEATKNAALGWLVDFVSSARGDYQEREGRQPTREEDCLTTEAALPELSDRALNAIRSAAGEGTLLGHPDLLYILHRWVDFLDNDPSEVRAWTDALLAEPKGLVTLAQAMTGESWSMGMGGFGSLGDRVSKRSVTAQIRDDTDIIDTTSFHEALEAVRDNEALNDEEREIVRVFLEAWDRQRRGGDD</sequence>
<evidence type="ECO:0000313" key="2">
    <source>
        <dbReference type="EMBL" id="MBV2143735.1"/>
    </source>
</evidence>
<evidence type="ECO:0000259" key="1">
    <source>
        <dbReference type="Pfam" id="PF07693"/>
    </source>
</evidence>
<evidence type="ECO:0000313" key="3">
    <source>
        <dbReference type="Proteomes" id="UP000752297"/>
    </source>
</evidence>
<dbReference type="InterPro" id="IPR011646">
    <property type="entry name" value="KAP_P-loop"/>
</dbReference>
<feature type="domain" description="KAP NTPase" evidence="1">
    <location>
        <begin position="21"/>
        <end position="303"/>
    </location>
</feature>
<dbReference type="EMBL" id="JAHRVA010000003">
    <property type="protein sequence ID" value="MBV2143735.1"/>
    <property type="molecule type" value="Genomic_DNA"/>
</dbReference>
<dbReference type="PANTHER" id="PTHR22674:SF6">
    <property type="entry name" value="NTPASE KAP FAMILY P-LOOP DOMAIN-CONTAINING PROTEIN 1"/>
    <property type="match status" value="1"/>
</dbReference>
<dbReference type="InterPro" id="IPR052754">
    <property type="entry name" value="NTPase_KAP_P-loop"/>
</dbReference>
<reference evidence="2 3" key="1">
    <citation type="submission" date="2021-06" db="EMBL/GenBank/DDBJ databases">
        <title>Falsochrobactrum tianjin sp.nov., a new petroleum-degrading bacteria isolated from oily soils.</title>
        <authorList>
            <person name="Chen G."/>
            <person name="Chen H."/>
            <person name="Tian J."/>
            <person name="Qing J."/>
            <person name="Zhong L."/>
            <person name="Ma W."/>
            <person name="Song Y."/>
            <person name="Cui X."/>
            <person name="Yan B."/>
        </authorList>
    </citation>
    <scope>NUCLEOTIDE SEQUENCE [LARGE SCALE GENOMIC DNA]</scope>
    <source>
        <strain evidence="2 3">TDYN1</strain>
    </source>
</reference>
<protein>
    <submittedName>
        <fullName evidence="2">AAA family ATPase</fullName>
    </submittedName>
</protein>
<dbReference type="AlphaFoldDB" id="A0A949PRU8"/>
<gene>
    <name evidence="2" type="ORF">KUG47_09515</name>
</gene>
<keyword evidence="3" id="KW-1185">Reference proteome</keyword>
<comment type="caution">
    <text evidence="2">The sequence shown here is derived from an EMBL/GenBank/DDBJ whole genome shotgun (WGS) entry which is preliminary data.</text>
</comment>
<accession>A0A949PRU8</accession>
<dbReference type="PANTHER" id="PTHR22674">
    <property type="entry name" value="NTPASE, KAP FAMILY P-LOOP DOMAIN-CONTAINING 1"/>
    <property type="match status" value="1"/>
</dbReference>
<dbReference type="Proteomes" id="UP000752297">
    <property type="component" value="Unassembled WGS sequence"/>
</dbReference>
<proteinExistence type="predicted"/>
<name>A0A949PRU8_9HYPH</name>
<dbReference type="Pfam" id="PF07693">
    <property type="entry name" value="KAP_NTPase"/>
    <property type="match status" value="1"/>
</dbReference>
<dbReference type="RefSeq" id="WP_217677717.1">
    <property type="nucleotide sequence ID" value="NZ_JAHRVA010000003.1"/>
</dbReference>